<keyword evidence="3" id="KW-0012">Acyltransferase</keyword>
<comment type="caution">
    <text evidence="3">The sequence shown here is derived from an EMBL/GenBank/DDBJ whole genome shotgun (WGS) entry which is preliminary data.</text>
</comment>
<protein>
    <submittedName>
        <fullName evidence="3">Acyltransferase</fullName>
    </submittedName>
</protein>
<feature type="transmembrane region" description="Helical" evidence="1">
    <location>
        <begin position="280"/>
        <end position="303"/>
    </location>
</feature>
<dbReference type="PANTHER" id="PTHR23028">
    <property type="entry name" value="ACETYLTRANSFERASE"/>
    <property type="match status" value="1"/>
</dbReference>
<dbReference type="InterPro" id="IPR002656">
    <property type="entry name" value="Acyl_transf_3_dom"/>
</dbReference>
<dbReference type="GO" id="GO:0016746">
    <property type="term" value="F:acyltransferase activity"/>
    <property type="evidence" value="ECO:0007669"/>
    <property type="project" value="UniProtKB-KW"/>
</dbReference>
<feature type="transmembrane region" description="Helical" evidence="1">
    <location>
        <begin position="45"/>
        <end position="63"/>
    </location>
</feature>
<evidence type="ECO:0000313" key="3">
    <source>
        <dbReference type="EMBL" id="CAE6702223.1"/>
    </source>
</evidence>
<feature type="transmembrane region" description="Helical" evidence="1">
    <location>
        <begin position="346"/>
        <end position="368"/>
    </location>
</feature>
<reference evidence="3 4" key="1">
    <citation type="submission" date="2021-02" db="EMBL/GenBank/DDBJ databases">
        <authorList>
            <person name="Han P."/>
        </authorList>
    </citation>
    <scope>NUCLEOTIDE SEQUENCE [LARGE SCALE GENOMIC DNA]</scope>
    <source>
        <strain evidence="3">Candidatus Nitrospira sp. ZN2</strain>
    </source>
</reference>
<evidence type="ECO:0000259" key="2">
    <source>
        <dbReference type="Pfam" id="PF01757"/>
    </source>
</evidence>
<feature type="transmembrane region" description="Helical" evidence="1">
    <location>
        <begin position="207"/>
        <end position="225"/>
    </location>
</feature>
<dbReference type="EMBL" id="CAJNBJ010000001">
    <property type="protein sequence ID" value="CAE6702223.1"/>
    <property type="molecule type" value="Genomic_DNA"/>
</dbReference>
<accession>A0ABM8QKH2</accession>
<name>A0ABM8QKH2_9BACT</name>
<keyword evidence="3" id="KW-0808">Transferase</keyword>
<feature type="transmembrane region" description="Helical" evidence="1">
    <location>
        <begin position="75"/>
        <end position="96"/>
    </location>
</feature>
<dbReference type="PANTHER" id="PTHR23028:SF53">
    <property type="entry name" value="ACYL_TRANSF_3 DOMAIN-CONTAINING PROTEIN"/>
    <property type="match status" value="1"/>
</dbReference>
<keyword evidence="1" id="KW-0812">Transmembrane</keyword>
<feature type="domain" description="Acyltransferase 3" evidence="2">
    <location>
        <begin position="38"/>
        <end position="364"/>
    </location>
</feature>
<organism evidence="3 4">
    <name type="scientific">Nitrospira defluvii</name>
    <dbReference type="NCBI Taxonomy" id="330214"/>
    <lineage>
        <taxon>Bacteria</taxon>
        <taxon>Pseudomonadati</taxon>
        <taxon>Nitrospirota</taxon>
        <taxon>Nitrospiria</taxon>
        <taxon>Nitrospirales</taxon>
        <taxon>Nitrospiraceae</taxon>
        <taxon>Nitrospira</taxon>
    </lineage>
</organism>
<feature type="transmembrane region" description="Helical" evidence="1">
    <location>
        <begin position="257"/>
        <end position="274"/>
    </location>
</feature>
<keyword evidence="1" id="KW-0472">Membrane</keyword>
<evidence type="ECO:0000313" key="4">
    <source>
        <dbReference type="Proteomes" id="UP000675880"/>
    </source>
</evidence>
<proteinExistence type="predicted"/>
<feature type="transmembrane region" description="Helical" evidence="1">
    <location>
        <begin position="177"/>
        <end position="200"/>
    </location>
</feature>
<sequence>MDATSLWPAVGVVLLALGTAMLLPSVSPRQASLAPRYSSLDGLRGYLSLAVFLSHSSIWYFYLRSGVWDVPPSTVYTQLGQSSVTLFFMLTGFLFWSKLLNGRLEPIDWTRLYLSRVLRLGPLYLLAAACVIFVAFCRAGFELKEPPSVVVGQVATWLMFTIPGISPVNGFAETVPLAGAVWTLSYEWLFYACLPIGAFCLRASTPLIWLMVSAAAVTALSMGMPEVRMPMLSAFGGGITAASLARIAVVRAMLARGVWGVIAMACLATTLFLLPTAYMLSAVLLLAMAFLIIACGNSLYGILEWPASVTLGEMAYSLYLLHGLVLFVAYRLVFAEGADRFSPVEHWAIVLGLVPLLVLLCFTTFRLIEKPAMDAVPRWHAWLTARFS</sequence>
<dbReference type="InterPro" id="IPR050879">
    <property type="entry name" value="Acyltransferase_3"/>
</dbReference>
<dbReference type="Pfam" id="PF01757">
    <property type="entry name" value="Acyl_transf_3"/>
    <property type="match status" value="1"/>
</dbReference>
<gene>
    <name evidence="3" type="ORF">NSPZN2_10792</name>
</gene>
<feature type="transmembrane region" description="Helical" evidence="1">
    <location>
        <begin position="117"/>
        <end position="141"/>
    </location>
</feature>
<keyword evidence="4" id="KW-1185">Reference proteome</keyword>
<feature type="transmembrane region" description="Helical" evidence="1">
    <location>
        <begin position="315"/>
        <end position="334"/>
    </location>
</feature>
<dbReference type="Proteomes" id="UP000675880">
    <property type="component" value="Unassembled WGS sequence"/>
</dbReference>
<dbReference type="RefSeq" id="WP_213040632.1">
    <property type="nucleotide sequence ID" value="NZ_CAJNBJ010000001.1"/>
</dbReference>
<feature type="transmembrane region" description="Helical" evidence="1">
    <location>
        <begin position="231"/>
        <end position="250"/>
    </location>
</feature>
<feature type="transmembrane region" description="Helical" evidence="1">
    <location>
        <begin position="6"/>
        <end position="24"/>
    </location>
</feature>
<keyword evidence="1" id="KW-1133">Transmembrane helix</keyword>
<evidence type="ECO:0000256" key="1">
    <source>
        <dbReference type="SAM" id="Phobius"/>
    </source>
</evidence>